<reference evidence="1 2" key="1">
    <citation type="submission" date="2020-06" db="EMBL/GenBank/DDBJ databases">
        <title>Sulfitobacter algicola sp. nov., isolated from green algae.</title>
        <authorList>
            <person name="Wang C."/>
        </authorList>
    </citation>
    <scope>NUCLEOTIDE SEQUENCE [LARGE SCALE GENOMIC DNA]</scope>
    <source>
        <strain evidence="1 2">1151</strain>
    </source>
</reference>
<sequence>MKKRWIGAATGRNLCWLAVFCVISFWVLPVDAQTYQGADGQIIVKDDPGGNLADRLRVLQRLKQSRQPVEIRGKYCMSACTMYLGLPNTCISRKTTFGFHGPRSAIYGVGLTPAEFQKWSNIMADQYPEPLRKWYLRTGRSITMGFYEISGKRLIELGIAECL</sequence>
<proteinExistence type="predicted"/>
<name>A0ABX2IRY9_9RHOB</name>
<gene>
    <name evidence="1" type="ORF">HRQ87_03505</name>
</gene>
<dbReference type="Proteomes" id="UP000777935">
    <property type="component" value="Unassembled WGS sequence"/>
</dbReference>
<evidence type="ECO:0000313" key="1">
    <source>
        <dbReference type="EMBL" id="NSX53860.1"/>
    </source>
</evidence>
<dbReference type="EMBL" id="JABUFE010000001">
    <property type="protein sequence ID" value="NSX53860.1"/>
    <property type="molecule type" value="Genomic_DNA"/>
</dbReference>
<organism evidence="1 2">
    <name type="scientific">Parasulfitobacter algicola</name>
    <dbReference type="NCBI Taxonomy" id="2614809"/>
    <lineage>
        <taxon>Bacteria</taxon>
        <taxon>Pseudomonadati</taxon>
        <taxon>Pseudomonadota</taxon>
        <taxon>Alphaproteobacteria</taxon>
        <taxon>Rhodobacterales</taxon>
        <taxon>Roseobacteraceae</taxon>
        <taxon>Parasulfitobacter</taxon>
    </lineage>
</organism>
<protein>
    <submittedName>
        <fullName evidence="1">Uncharacterized protein</fullName>
    </submittedName>
</protein>
<evidence type="ECO:0000313" key="2">
    <source>
        <dbReference type="Proteomes" id="UP000777935"/>
    </source>
</evidence>
<dbReference type="RefSeq" id="WP_174135231.1">
    <property type="nucleotide sequence ID" value="NZ_JABUFE010000001.1"/>
</dbReference>
<accession>A0ABX2IRY9</accession>
<comment type="caution">
    <text evidence="1">The sequence shown here is derived from an EMBL/GenBank/DDBJ whole genome shotgun (WGS) entry which is preliminary data.</text>
</comment>
<keyword evidence="2" id="KW-1185">Reference proteome</keyword>